<keyword evidence="8 14" id="KW-0812">Transmembrane</keyword>
<keyword evidence="11 14" id="KW-1133">Transmembrane helix</keyword>
<gene>
    <name evidence="16" type="ORF">HYZ11_15110</name>
</gene>
<dbReference type="Pfam" id="PF00027">
    <property type="entry name" value="cNMP_binding"/>
    <property type="match status" value="1"/>
</dbReference>
<feature type="domain" description="Cyclic nucleotide-binding" evidence="15">
    <location>
        <begin position="101"/>
        <end position="199"/>
    </location>
</feature>
<organism evidence="16 17">
    <name type="scientific">Tectimicrobiota bacterium</name>
    <dbReference type="NCBI Taxonomy" id="2528274"/>
    <lineage>
        <taxon>Bacteria</taxon>
        <taxon>Pseudomonadati</taxon>
        <taxon>Nitrospinota/Tectimicrobiota group</taxon>
        <taxon>Candidatus Tectimicrobiota</taxon>
    </lineage>
</organism>
<dbReference type="CDD" id="cd00038">
    <property type="entry name" value="CAP_ED"/>
    <property type="match status" value="1"/>
</dbReference>
<dbReference type="Proteomes" id="UP000782312">
    <property type="component" value="Unassembled WGS sequence"/>
</dbReference>
<keyword evidence="12 14" id="KW-0472">Membrane</keyword>
<evidence type="ECO:0000256" key="12">
    <source>
        <dbReference type="ARBA" id="ARBA00023136"/>
    </source>
</evidence>
<evidence type="ECO:0000256" key="4">
    <source>
        <dbReference type="ARBA" id="ARBA00007146"/>
    </source>
</evidence>
<dbReference type="Gene3D" id="2.60.120.10">
    <property type="entry name" value="Jelly Rolls"/>
    <property type="match status" value="1"/>
</dbReference>
<keyword evidence="5" id="KW-0796">Tight junction</keyword>
<dbReference type="PANTHER" id="PTHR12101">
    <property type="entry name" value="POPEYE DOMAIN CONTAINING PROTEIN"/>
    <property type="match status" value="1"/>
</dbReference>
<comment type="caution">
    <text evidence="16">The sequence shown here is derived from an EMBL/GenBank/DDBJ whole genome shotgun (WGS) entry which is preliminary data.</text>
</comment>
<evidence type="ECO:0000313" key="16">
    <source>
        <dbReference type="EMBL" id="MBI3128933.1"/>
    </source>
</evidence>
<comment type="subcellular location">
    <subcellularLocation>
        <location evidence="3">Cell junction</location>
        <location evidence="3">Tight junction</location>
    </subcellularLocation>
    <subcellularLocation>
        <location evidence="1">Lateral cell membrane</location>
    </subcellularLocation>
    <subcellularLocation>
        <location evidence="2">Membrane</location>
        <topology evidence="2">Multi-pass membrane protein</topology>
    </subcellularLocation>
</comment>
<name>A0A932I1E4_UNCTE</name>
<dbReference type="PANTHER" id="PTHR12101:SF17">
    <property type="entry name" value="BLOOD VESSEL EPICARDIAL SUBSTANCE"/>
    <property type="match status" value="1"/>
</dbReference>
<evidence type="ECO:0000256" key="7">
    <source>
        <dbReference type="ARBA" id="ARBA00022475"/>
    </source>
</evidence>
<proteinExistence type="inferred from homology"/>
<dbReference type="InterPro" id="IPR000595">
    <property type="entry name" value="cNMP-bd_dom"/>
</dbReference>
<dbReference type="SMART" id="SM00100">
    <property type="entry name" value="cNMP"/>
    <property type="match status" value="1"/>
</dbReference>
<dbReference type="AlphaFoldDB" id="A0A932I1E4"/>
<feature type="transmembrane region" description="Helical" evidence="14">
    <location>
        <begin position="6"/>
        <end position="30"/>
    </location>
</feature>
<dbReference type="SUPFAM" id="SSF51206">
    <property type="entry name" value="cAMP-binding domain-like"/>
    <property type="match status" value="1"/>
</dbReference>
<feature type="transmembrane region" description="Helical" evidence="14">
    <location>
        <begin position="37"/>
        <end position="57"/>
    </location>
</feature>
<dbReference type="InterPro" id="IPR006916">
    <property type="entry name" value="POPDC1-3"/>
</dbReference>
<dbReference type="GO" id="GO:0030552">
    <property type="term" value="F:cAMP binding"/>
    <property type="evidence" value="ECO:0007669"/>
    <property type="project" value="TreeGrafter"/>
</dbReference>
<accession>A0A932I1E4</accession>
<evidence type="ECO:0000256" key="5">
    <source>
        <dbReference type="ARBA" id="ARBA00022427"/>
    </source>
</evidence>
<reference evidence="16" key="1">
    <citation type="submission" date="2020-07" db="EMBL/GenBank/DDBJ databases">
        <title>Huge and variable diversity of episymbiotic CPR bacteria and DPANN archaea in groundwater ecosystems.</title>
        <authorList>
            <person name="He C.Y."/>
            <person name="Keren R."/>
            <person name="Whittaker M."/>
            <person name="Farag I.F."/>
            <person name="Doudna J."/>
            <person name="Cate J.H.D."/>
            <person name="Banfield J.F."/>
        </authorList>
    </citation>
    <scope>NUCLEOTIDE SEQUENCE</scope>
    <source>
        <strain evidence="16">NC_groundwater_763_Ag_S-0.2um_68_21</strain>
    </source>
</reference>
<dbReference type="EMBL" id="JACPUR010000036">
    <property type="protein sequence ID" value="MBI3128933.1"/>
    <property type="molecule type" value="Genomic_DNA"/>
</dbReference>
<evidence type="ECO:0000256" key="9">
    <source>
        <dbReference type="ARBA" id="ARBA00022889"/>
    </source>
</evidence>
<sequence>MLDYLLTSLTAALTFQFLLERVAFLLTALAYVMRDILLLRSLAVVSGVLWFVLMYFAGFSSLALVEQSLLLTINVVRIVMLVKERRGVSFTEEEQELYRTVFSRFSPVEFLKIIRLAEWRNGGPGELLAVQNQPVNHLIMIYNGEVAIVKEDHEVVHLRDGTMIGEMSFLRGGNATATVRVVRPTRYVAWPQEDLRKLLRRNPTMDVAMQSVLSADLINKLTSETAAVAASAGAK</sequence>
<evidence type="ECO:0000313" key="17">
    <source>
        <dbReference type="Proteomes" id="UP000782312"/>
    </source>
</evidence>
<evidence type="ECO:0000259" key="15">
    <source>
        <dbReference type="PROSITE" id="PS50042"/>
    </source>
</evidence>
<dbReference type="InterPro" id="IPR014710">
    <property type="entry name" value="RmlC-like_jellyroll"/>
</dbReference>
<keyword evidence="6" id="KW-0217">Developmental protein</keyword>
<dbReference type="InterPro" id="IPR055272">
    <property type="entry name" value="POPDC1-3_dom"/>
</dbReference>
<dbReference type="Pfam" id="PF04831">
    <property type="entry name" value="POPDC1-3"/>
    <property type="match status" value="1"/>
</dbReference>
<keyword evidence="10" id="KW-0965">Cell junction</keyword>
<evidence type="ECO:0000256" key="11">
    <source>
        <dbReference type="ARBA" id="ARBA00022989"/>
    </source>
</evidence>
<dbReference type="InterPro" id="IPR018490">
    <property type="entry name" value="cNMP-bd_dom_sf"/>
</dbReference>
<evidence type="ECO:0000256" key="2">
    <source>
        <dbReference type="ARBA" id="ARBA00004141"/>
    </source>
</evidence>
<evidence type="ECO:0000256" key="3">
    <source>
        <dbReference type="ARBA" id="ARBA00004435"/>
    </source>
</evidence>
<keyword evidence="7" id="KW-1003">Cell membrane</keyword>
<dbReference type="GO" id="GO:0016328">
    <property type="term" value="C:lateral plasma membrane"/>
    <property type="evidence" value="ECO:0007669"/>
    <property type="project" value="UniProtKB-SubCell"/>
</dbReference>
<evidence type="ECO:0000256" key="1">
    <source>
        <dbReference type="ARBA" id="ARBA00004124"/>
    </source>
</evidence>
<dbReference type="GO" id="GO:0007155">
    <property type="term" value="P:cell adhesion"/>
    <property type="evidence" value="ECO:0007669"/>
    <property type="project" value="UniProtKB-KW"/>
</dbReference>
<evidence type="ECO:0000256" key="13">
    <source>
        <dbReference type="ARBA" id="ARBA00023180"/>
    </source>
</evidence>
<dbReference type="GO" id="GO:0005923">
    <property type="term" value="C:bicellular tight junction"/>
    <property type="evidence" value="ECO:0007669"/>
    <property type="project" value="UniProtKB-SubCell"/>
</dbReference>
<comment type="similarity">
    <text evidence="4">Belongs to the popeye family.</text>
</comment>
<keyword evidence="13" id="KW-0325">Glycoprotein</keyword>
<evidence type="ECO:0000256" key="14">
    <source>
        <dbReference type="SAM" id="Phobius"/>
    </source>
</evidence>
<evidence type="ECO:0000256" key="6">
    <source>
        <dbReference type="ARBA" id="ARBA00022473"/>
    </source>
</evidence>
<dbReference type="PROSITE" id="PS50042">
    <property type="entry name" value="CNMP_BINDING_3"/>
    <property type="match status" value="1"/>
</dbReference>
<evidence type="ECO:0000256" key="8">
    <source>
        <dbReference type="ARBA" id="ARBA00022692"/>
    </source>
</evidence>
<evidence type="ECO:0000256" key="10">
    <source>
        <dbReference type="ARBA" id="ARBA00022949"/>
    </source>
</evidence>
<protein>
    <submittedName>
        <fullName evidence="16">Cyclic nucleotide-binding domain-containing protein</fullName>
    </submittedName>
</protein>
<keyword evidence="9" id="KW-0130">Cell adhesion</keyword>